<dbReference type="GO" id="GO:0006298">
    <property type="term" value="P:mismatch repair"/>
    <property type="evidence" value="ECO:0007669"/>
    <property type="project" value="TreeGrafter"/>
</dbReference>
<keyword evidence="7" id="KW-0479">Metal-binding</keyword>
<proteinExistence type="inferred from homology"/>
<dbReference type="InterPro" id="IPR044298">
    <property type="entry name" value="MIG/MutY"/>
</dbReference>
<keyword evidence="8 14" id="KW-0227">DNA damage</keyword>
<dbReference type="PANTHER" id="PTHR42944">
    <property type="entry name" value="ADENINE DNA GLYCOSYLASE"/>
    <property type="match status" value="1"/>
</dbReference>
<dbReference type="InterPro" id="IPR011257">
    <property type="entry name" value="DNA_glycosylase"/>
</dbReference>
<evidence type="ECO:0000256" key="8">
    <source>
        <dbReference type="ARBA" id="ARBA00022763"/>
    </source>
</evidence>
<keyword evidence="13 14" id="KW-0326">Glycosidase</keyword>
<dbReference type="RefSeq" id="WP_058756024.1">
    <property type="nucleotide sequence ID" value="NZ_LDTB01000045.1"/>
</dbReference>
<dbReference type="GO" id="GO:0046872">
    <property type="term" value="F:metal ion binding"/>
    <property type="evidence" value="ECO:0007669"/>
    <property type="project" value="UniProtKB-UniRule"/>
</dbReference>
<evidence type="ECO:0000256" key="7">
    <source>
        <dbReference type="ARBA" id="ARBA00022723"/>
    </source>
</evidence>
<dbReference type="EC" id="3.2.2.31" evidence="4 14"/>
<dbReference type="AlphaFoldDB" id="A0A147I0G6"/>
<dbReference type="Gene3D" id="3.90.79.10">
    <property type="entry name" value="Nucleoside Triphosphate Pyrophosphohydrolase"/>
    <property type="match status" value="1"/>
</dbReference>
<evidence type="ECO:0000313" key="16">
    <source>
        <dbReference type="EMBL" id="KTT70935.1"/>
    </source>
</evidence>
<keyword evidence="17" id="KW-1185">Reference proteome</keyword>
<dbReference type="PATRIC" id="fig|869719.3.peg.2162"/>
<comment type="cofactor">
    <cofactor evidence="14">
        <name>[4Fe-4S] cluster</name>
        <dbReference type="ChEBI" id="CHEBI:49883"/>
    </cofactor>
    <text evidence="14">Binds 1 [4Fe-4S] cluster.</text>
</comment>
<dbReference type="Pfam" id="PF14815">
    <property type="entry name" value="NUDIX_4"/>
    <property type="match status" value="1"/>
</dbReference>
<evidence type="ECO:0000256" key="1">
    <source>
        <dbReference type="ARBA" id="ARBA00000843"/>
    </source>
</evidence>
<evidence type="ECO:0000313" key="17">
    <source>
        <dbReference type="Proteomes" id="UP000074310"/>
    </source>
</evidence>
<dbReference type="InterPro" id="IPR004035">
    <property type="entry name" value="Endouclease-III_FeS-bd_BS"/>
</dbReference>
<evidence type="ECO:0000256" key="9">
    <source>
        <dbReference type="ARBA" id="ARBA00022801"/>
    </source>
</evidence>
<dbReference type="SMART" id="SM00478">
    <property type="entry name" value="ENDO3c"/>
    <property type="match status" value="1"/>
</dbReference>
<name>A0A147I0G6_9SPHN</name>
<comment type="similarity">
    <text evidence="3 14">Belongs to the Nth/MutY family.</text>
</comment>
<evidence type="ECO:0000256" key="6">
    <source>
        <dbReference type="ARBA" id="ARBA00022485"/>
    </source>
</evidence>
<dbReference type="InterPro" id="IPR015797">
    <property type="entry name" value="NUDIX_hydrolase-like_dom_sf"/>
</dbReference>
<dbReference type="SUPFAM" id="SSF48150">
    <property type="entry name" value="DNA-glycosylase"/>
    <property type="match status" value="1"/>
</dbReference>
<dbReference type="GO" id="GO:0035485">
    <property type="term" value="F:adenine/guanine mispair binding"/>
    <property type="evidence" value="ECO:0007669"/>
    <property type="project" value="TreeGrafter"/>
</dbReference>
<keyword evidence="10 14" id="KW-0408">Iron</keyword>
<dbReference type="FunFam" id="1.10.340.30:FF:000002">
    <property type="entry name" value="Adenine DNA glycosylase"/>
    <property type="match status" value="1"/>
</dbReference>
<dbReference type="OrthoDB" id="9802365at2"/>
<comment type="function">
    <text evidence="2">Adenine glycosylase active on G-A mispairs. MutY also corrects error-prone DNA synthesis past GO lesions which are due to the oxidatively damaged form of guanine: 7,8-dihydro-8-oxoguanine (8-oxo-dGTP).</text>
</comment>
<evidence type="ECO:0000256" key="13">
    <source>
        <dbReference type="ARBA" id="ARBA00023295"/>
    </source>
</evidence>
<dbReference type="PROSITE" id="PS00764">
    <property type="entry name" value="ENDONUCLEASE_III_1"/>
    <property type="match status" value="1"/>
</dbReference>
<evidence type="ECO:0000256" key="4">
    <source>
        <dbReference type="ARBA" id="ARBA00012045"/>
    </source>
</evidence>
<dbReference type="Proteomes" id="UP000074310">
    <property type="component" value="Unassembled WGS sequence"/>
</dbReference>
<dbReference type="CDD" id="cd00056">
    <property type="entry name" value="ENDO3c"/>
    <property type="match status" value="1"/>
</dbReference>
<dbReference type="EMBL" id="LDTB01000045">
    <property type="protein sequence ID" value="KTT70935.1"/>
    <property type="molecule type" value="Genomic_DNA"/>
</dbReference>
<comment type="catalytic activity">
    <reaction evidence="1 14">
        <text>Hydrolyzes free adenine bases from 7,8-dihydro-8-oxoguanine:adenine mismatched double-stranded DNA, leaving an apurinic site.</text>
        <dbReference type="EC" id="3.2.2.31"/>
    </reaction>
</comment>
<evidence type="ECO:0000256" key="3">
    <source>
        <dbReference type="ARBA" id="ARBA00008343"/>
    </source>
</evidence>
<dbReference type="InterPro" id="IPR003265">
    <property type="entry name" value="HhH-GPD_domain"/>
</dbReference>
<accession>A0A147I0G6</accession>
<evidence type="ECO:0000256" key="2">
    <source>
        <dbReference type="ARBA" id="ARBA00002933"/>
    </source>
</evidence>
<keyword evidence="12" id="KW-0234">DNA repair</keyword>
<dbReference type="Gene3D" id="1.10.1670.10">
    <property type="entry name" value="Helix-hairpin-Helix base-excision DNA repair enzymes (C-terminal)"/>
    <property type="match status" value="1"/>
</dbReference>
<dbReference type="Gene3D" id="1.10.340.30">
    <property type="entry name" value="Hypothetical protein, domain 2"/>
    <property type="match status" value="1"/>
</dbReference>
<dbReference type="InterPro" id="IPR029119">
    <property type="entry name" value="MutY_C"/>
</dbReference>
<sequence length="346" mass="37661">MDAKHRIDIATPLLDWYDRHRRDLPWRARPGEVPDPYRVWLSEVMLQQTTVATVRPRFTEWTRRWPTFADLAAADEAQVMAAWAGLGYYARARNLLAAARVIAGDHGGALPDSEAALRALPGFGDYTAAAVAAIAFGRRAVVVDANVERVVARLFAIAAPLPGGRKAIRAAAETITPDERAGDFAQAMMDLGSAVCSPRKPRCLLCPLHHACAAQATGTPEAFPVKKPKAVRPHRYGTIFWLERDGTVLLVRRPGSGLLGGMRALPTGAWTDAPPELADAPVGADWQIVDERVRHGFTHFTLELAVAIATTHDAVNTGEWWPIARLNEAGLPTLFAKAADVARRAR</sequence>
<organism evidence="16 17">
    <name type="scientific">Sphingomonas endophytica</name>
    <dbReference type="NCBI Taxonomy" id="869719"/>
    <lineage>
        <taxon>Bacteria</taxon>
        <taxon>Pseudomonadati</taxon>
        <taxon>Pseudomonadota</taxon>
        <taxon>Alphaproteobacteria</taxon>
        <taxon>Sphingomonadales</taxon>
        <taxon>Sphingomonadaceae</taxon>
        <taxon>Sphingomonas</taxon>
    </lineage>
</organism>
<evidence type="ECO:0000256" key="11">
    <source>
        <dbReference type="ARBA" id="ARBA00023014"/>
    </source>
</evidence>
<dbReference type="CDD" id="cd03431">
    <property type="entry name" value="NUDIX_DNA_Glycosylase_C-MutY"/>
    <property type="match status" value="1"/>
</dbReference>
<evidence type="ECO:0000256" key="10">
    <source>
        <dbReference type="ARBA" id="ARBA00023004"/>
    </source>
</evidence>
<evidence type="ECO:0000256" key="14">
    <source>
        <dbReference type="RuleBase" id="RU365096"/>
    </source>
</evidence>
<dbReference type="InterPro" id="IPR023170">
    <property type="entry name" value="HhH_base_excis_C"/>
</dbReference>
<dbReference type="GO" id="GO:0032357">
    <property type="term" value="F:oxidized purine DNA binding"/>
    <property type="evidence" value="ECO:0007669"/>
    <property type="project" value="TreeGrafter"/>
</dbReference>
<keyword evidence="11" id="KW-0411">Iron-sulfur</keyword>
<dbReference type="GO" id="GO:0006284">
    <property type="term" value="P:base-excision repair"/>
    <property type="evidence" value="ECO:0007669"/>
    <property type="project" value="UniProtKB-UniRule"/>
</dbReference>
<feature type="domain" description="HhH-GPD" evidence="15">
    <location>
        <begin position="45"/>
        <end position="194"/>
    </location>
</feature>
<keyword evidence="6" id="KW-0004">4Fe-4S</keyword>
<dbReference type="GO" id="GO:0000701">
    <property type="term" value="F:purine-specific mismatch base pair DNA N-glycosylase activity"/>
    <property type="evidence" value="ECO:0007669"/>
    <property type="project" value="UniProtKB-EC"/>
</dbReference>
<dbReference type="GO" id="GO:0034039">
    <property type="term" value="F:8-oxo-7,8-dihydroguanine DNA N-glycosylase activity"/>
    <property type="evidence" value="ECO:0007669"/>
    <property type="project" value="TreeGrafter"/>
</dbReference>
<gene>
    <name evidence="16" type="ORF">NS334_11100</name>
</gene>
<evidence type="ECO:0000256" key="12">
    <source>
        <dbReference type="ARBA" id="ARBA00023204"/>
    </source>
</evidence>
<dbReference type="GO" id="GO:0051539">
    <property type="term" value="F:4 iron, 4 sulfur cluster binding"/>
    <property type="evidence" value="ECO:0007669"/>
    <property type="project" value="UniProtKB-UniRule"/>
</dbReference>
<comment type="caution">
    <text evidence="16">The sequence shown here is derived from an EMBL/GenBank/DDBJ whole genome shotgun (WGS) entry which is preliminary data.</text>
</comment>
<protein>
    <recommendedName>
        <fullName evidence="5 14">Adenine DNA glycosylase</fullName>
        <ecNumber evidence="4 14">3.2.2.31</ecNumber>
    </recommendedName>
</protein>
<evidence type="ECO:0000259" key="15">
    <source>
        <dbReference type="SMART" id="SM00478"/>
    </source>
</evidence>
<reference evidence="16 17" key="1">
    <citation type="journal article" date="2016" name="Front. Microbiol.">
        <title>Genomic Resource of Rice Seed Associated Bacteria.</title>
        <authorList>
            <person name="Midha S."/>
            <person name="Bansal K."/>
            <person name="Sharma S."/>
            <person name="Kumar N."/>
            <person name="Patil P.P."/>
            <person name="Chaudhry V."/>
            <person name="Patil P.B."/>
        </authorList>
    </citation>
    <scope>NUCLEOTIDE SEQUENCE [LARGE SCALE GENOMIC DNA]</scope>
    <source>
        <strain evidence="16 17">NS334</strain>
    </source>
</reference>
<dbReference type="SUPFAM" id="SSF55811">
    <property type="entry name" value="Nudix"/>
    <property type="match status" value="1"/>
</dbReference>
<evidence type="ECO:0000256" key="5">
    <source>
        <dbReference type="ARBA" id="ARBA00022023"/>
    </source>
</evidence>
<keyword evidence="9" id="KW-0378">Hydrolase</keyword>
<dbReference type="PANTHER" id="PTHR42944:SF1">
    <property type="entry name" value="ADENINE DNA GLYCOSYLASE"/>
    <property type="match status" value="1"/>
</dbReference>
<dbReference type="Pfam" id="PF00730">
    <property type="entry name" value="HhH-GPD"/>
    <property type="match status" value="1"/>
</dbReference>